<gene>
    <name evidence="3" type="ORF">L210DRAFT_3647644</name>
</gene>
<keyword evidence="2" id="KW-1133">Transmembrane helix</keyword>
<feature type="compositionally biased region" description="Acidic residues" evidence="1">
    <location>
        <begin position="384"/>
        <end position="397"/>
    </location>
</feature>
<protein>
    <submittedName>
        <fullName evidence="3">Uncharacterized protein</fullName>
    </submittedName>
</protein>
<reference evidence="3" key="1">
    <citation type="submission" date="2019-10" db="EMBL/GenBank/DDBJ databases">
        <authorList>
            <consortium name="DOE Joint Genome Institute"/>
            <person name="Kuo A."/>
            <person name="Miyauchi S."/>
            <person name="Kiss E."/>
            <person name="Drula E."/>
            <person name="Kohler A."/>
            <person name="Sanchez-Garcia M."/>
            <person name="Andreopoulos B."/>
            <person name="Barry K.W."/>
            <person name="Bonito G."/>
            <person name="Buee M."/>
            <person name="Carver A."/>
            <person name="Chen C."/>
            <person name="Cichocki N."/>
            <person name="Clum A."/>
            <person name="Culley D."/>
            <person name="Crous P.W."/>
            <person name="Fauchery L."/>
            <person name="Girlanda M."/>
            <person name="Hayes R."/>
            <person name="Keri Z."/>
            <person name="LaButti K."/>
            <person name="Lipzen A."/>
            <person name="Lombard V."/>
            <person name="Magnuson J."/>
            <person name="Maillard F."/>
            <person name="Morin E."/>
            <person name="Murat C."/>
            <person name="Nolan M."/>
            <person name="Ohm R."/>
            <person name="Pangilinan J."/>
            <person name="Pereira M."/>
            <person name="Perotto S."/>
            <person name="Peter M."/>
            <person name="Riley R."/>
            <person name="Sitrit Y."/>
            <person name="Stielow B."/>
            <person name="Szollosi G."/>
            <person name="Zifcakova L."/>
            <person name="Stursova M."/>
            <person name="Spatafora J.W."/>
            <person name="Tedersoo L."/>
            <person name="Vaario L.-M."/>
            <person name="Yamada A."/>
            <person name="Yan M."/>
            <person name="Wang P."/>
            <person name="Xu J."/>
            <person name="Bruns T."/>
            <person name="Baldrian P."/>
            <person name="Vilgalys R."/>
            <person name="Henrissat B."/>
            <person name="Grigoriev I.V."/>
            <person name="Hibbett D."/>
            <person name="Nagy L.G."/>
            <person name="Martin F.M."/>
        </authorList>
    </citation>
    <scope>NUCLEOTIDE SEQUENCE</scope>
    <source>
        <strain evidence="3">BED1</strain>
    </source>
</reference>
<comment type="caution">
    <text evidence="3">The sequence shown here is derived from an EMBL/GenBank/DDBJ whole genome shotgun (WGS) entry which is preliminary data.</text>
</comment>
<name>A0AAD4BQN2_BOLED</name>
<dbReference type="EMBL" id="WHUW01000020">
    <property type="protein sequence ID" value="KAF8436835.1"/>
    <property type="molecule type" value="Genomic_DNA"/>
</dbReference>
<evidence type="ECO:0000313" key="3">
    <source>
        <dbReference type="EMBL" id="KAF8436835.1"/>
    </source>
</evidence>
<keyword evidence="2" id="KW-0472">Membrane</keyword>
<proteinExistence type="predicted"/>
<organism evidence="3 4">
    <name type="scientific">Boletus edulis BED1</name>
    <dbReference type="NCBI Taxonomy" id="1328754"/>
    <lineage>
        <taxon>Eukaryota</taxon>
        <taxon>Fungi</taxon>
        <taxon>Dikarya</taxon>
        <taxon>Basidiomycota</taxon>
        <taxon>Agaricomycotina</taxon>
        <taxon>Agaricomycetes</taxon>
        <taxon>Agaricomycetidae</taxon>
        <taxon>Boletales</taxon>
        <taxon>Boletineae</taxon>
        <taxon>Boletaceae</taxon>
        <taxon>Boletoideae</taxon>
        <taxon>Boletus</taxon>
    </lineage>
</organism>
<keyword evidence="2" id="KW-0812">Transmembrane</keyword>
<reference evidence="3" key="2">
    <citation type="journal article" date="2020" name="Nat. Commun.">
        <title>Large-scale genome sequencing of mycorrhizal fungi provides insights into the early evolution of symbiotic traits.</title>
        <authorList>
            <person name="Miyauchi S."/>
            <person name="Kiss E."/>
            <person name="Kuo A."/>
            <person name="Drula E."/>
            <person name="Kohler A."/>
            <person name="Sanchez-Garcia M."/>
            <person name="Morin E."/>
            <person name="Andreopoulos B."/>
            <person name="Barry K.W."/>
            <person name="Bonito G."/>
            <person name="Buee M."/>
            <person name="Carver A."/>
            <person name="Chen C."/>
            <person name="Cichocki N."/>
            <person name="Clum A."/>
            <person name="Culley D."/>
            <person name="Crous P.W."/>
            <person name="Fauchery L."/>
            <person name="Girlanda M."/>
            <person name="Hayes R.D."/>
            <person name="Keri Z."/>
            <person name="LaButti K."/>
            <person name="Lipzen A."/>
            <person name="Lombard V."/>
            <person name="Magnuson J."/>
            <person name="Maillard F."/>
            <person name="Murat C."/>
            <person name="Nolan M."/>
            <person name="Ohm R.A."/>
            <person name="Pangilinan J."/>
            <person name="Pereira M.F."/>
            <person name="Perotto S."/>
            <person name="Peter M."/>
            <person name="Pfister S."/>
            <person name="Riley R."/>
            <person name="Sitrit Y."/>
            <person name="Stielow J.B."/>
            <person name="Szollosi G."/>
            <person name="Zifcakova L."/>
            <person name="Stursova M."/>
            <person name="Spatafora J.W."/>
            <person name="Tedersoo L."/>
            <person name="Vaario L.M."/>
            <person name="Yamada A."/>
            <person name="Yan M."/>
            <person name="Wang P."/>
            <person name="Xu J."/>
            <person name="Bruns T."/>
            <person name="Baldrian P."/>
            <person name="Vilgalys R."/>
            <person name="Dunand C."/>
            <person name="Henrissat B."/>
            <person name="Grigoriev I.V."/>
            <person name="Hibbett D."/>
            <person name="Nagy L.G."/>
            <person name="Martin F.M."/>
        </authorList>
    </citation>
    <scope>NUCLEOTIDE SEQUENCE</scope>
    <source>
        <strain evidence="3">BED1</strain>
    </source>
</reference>
<dbReference type="AlphaFoldDB" id="A0AAD4BQN2"/>
<evidence type="ECO:0000256" key="2">
    <source>
        <dbReference type="SAM" id="Phobius"/>
    </source>
</evidence>
<keyword evidence="4" id="KW-1185">Reference proteome</keyword>
<evidence type="ECO:0000313" key="4">
    <source>
        <dbReference type="Proteomes" id="UP001194468"/>
    </source>
</evidence>
<feature type="region of interest" description="Disordered" evidence="1">
    <location>
        <begin position="249"/>
        <end position="270"/>
    </location>
</feature>
<evidence type="ECO:0000256" key="1">
    <source>
        <dbReference type="SAM" id="MobiDB-lite"/>
    </source>
</evidence>
<accession>A0AAD4BQN2</accession>
<sequence length="663" mass="72053">MSPIPTTFALSTPAPSVTLDLDSTGQGTPLMSQYLLGTGSFLVAVALVLVARYFYHGRGTVNHTRTSNTWVLSSIRRRGSPTDWPVDVEVGFELDVSIVYVRFFHPDLVECHPGTPSTPAIYVEDKANKNPVSDLSPPGVNSFLDMVDQVGSGVKEVPPYDTISPTNVSISSEIIGTTVYQGAFLSILGKLEDDLSETSPSNSELDFPGSPYDGILTIDSELDSPYDGISIISSEPDLGRLPYDGISTTDSESHVSCSPPPRSSSGPCTRRHFAQSVKDTISEEGYPLVPTIPRRAGLLGLSSFVEMHPATPPCGSLQELDPVDEESTTANYNNGVHDTHEALVDGPNDVNIPGAPHSGGNLMRKPLLELHDPDLDCTPRSLSEDSDDEYSSDDDEERAFTGSPCRHQLWAPIFRCQSRDTSALARTTVRYSMVRRSFWRAEIACEIAVPRRHPFFVLNLFALVSVRKFTTKLSDDTCGFNIPSTTFAHPFKQATLQTSSPRSELGTAQPLLVLSPDVSCRFTPISMWPETSIASVDPNPSSRSAVAVYVRLPSSDLGLVHANLALGDPPLSLPLDSNLGKSTPSSMPNQGDLWRRIANTRWPSHRSSPGLDFSGERALADKFACDKSSALEWCGLFTVWHLSSACHSIAPVVPKPKSKFYNL</sequence>
<dbReference type="Proteomes" id="UP001194468">
    <property type="component" value="Unassembled WGS sequence"/>
</dbReference>
<feature type="region of interest" description="Disordered" evidence="1">
    <location>
        <begin position="378"/>
        <end position="400"/>
    </location>
</feature>
<feature type="transmembrane region" description="Helical" evidence="2">
    <location>
        <begin position="34"/>
        <end position="55"/>
    </location>
</feature>